<dbReference type="AlphaFoldDB" id="A0A0M8N0G5"/>
<organism evidence="1 2">
    <name type="scientific">Escovopsis weberi</name>
    <dbReference type="NCBI Taxonomy" id="150374"/>
    <lineage>
        <taxon>Eukaryota</taxon>
        <taxon>Fungi</taxon>
        <taxon>Dikarya</taxon>
        <taxon>Ascomycota</taxon>
        <taxon>Pezizomycotina</taxon>
        <taxon>Sordariomycetes</taxon>
        <taxon>Hypocreomycetidae</taxon>
        <taxon>Hypocreales</taxon>
        <taxon>Hypocreaceae</taxon>
        <taxon>Escovopsis</taxon>
    </lineage>
</organism>
<accession>A0A0M8N0G5</accession>
<protein>
    <submittedName>
        <fullName evidence="1">Uncharacterized protein</fullName>
    </submittedName>
</protein>
<dbReference type="PANTHER" id="PTHR38111:SF2">
    <property type="entry name" value="FINGER DOMAIN PROTEIN, PUTATIVE (AFU_ORTHOLOGUE AFUA_1G01560)-RELATED"/>
    <property type="match status" value="1"/>
</dbReference>
<dbReference type="OrthoDB" id="3525185at2759"/>
<name>A0A0M8N0G5_ESCWE</name>
<keyword evidence="2" id="KW-1185">Reference proteome</keyword>
<evidence type="ECO:0000313" key="1">
    <source>
        <dbReference type="EMBL" id="KOS22578.1"/>
    </source>
</evidence>
<dbReference type="STRING" id="150374.A0A0M8N0G5"/>
<dbReference type="EMBL" id="LGSR01000006">
    <property type="protein sequence ID" value="KOS22578.1"/>
    <property type="molecule type" value="Genomic_DNA"/>
</dbReference>
<reference evidence="1 2" key="1">
    <citation type="submission" date="2015-07" db="EMBL/GenBank/DDBJ databases">
        <title>The genome of the fungus Escovopsis weberi, a specialized disease agent of ant agriculture.</title>
        <authorList>
            <person name="de Man T.J."/>
            <person name="Stajich J.E."/>
            <person name="Kubicek C.P."/>
            <person name="Chenthamara K."/>
            <person name="Atanasova L."/>
            <person name="Druzhinina I.S."/>
            <person name="Birnbaum S."/>
            <person name="Barribeau S.M."/>
            <person name="Teiling C."/>
            <person name="Suen G."/>
            <person name="Currie C."/>
            <person name="Gerardo N.M."/>
        </authorList>
    </citation>
    <scope>NUCLEOTIDE SEQUENCE [LARGE SCALE GENOMIC DNA]</scope>
</reference>
<comment type="caution">
    <text evidence="1">The sequence shown here is derived from an EMBL/GenBank/DDBJ whole genome shotgun (WGS) entry which is preliminary data.</text>
</comment>
<dbReference type="PANTHER" id="PTHR38111">
    <property type="entry name" value="ZN(2)-C6 FUNGAL-TYPE DOMAIN-CONTAINING PROTEIN-RELATED"/>
    <property type="match status" value="1"/>
</dbReference>
<proteinExistence type="predicted"/>
<dbReference type="InterPro" id="IPR053178">
    <property type="entry name" value="Osmoadaptation_assoc"/>
</dbReference>
<gene>
    <name evidence="1" type="ORF">ESCO_001704</name>
</gene>
<sequence>MLRMQHCTVVSHNGTQQLVKMTGKRKNQVIASIVVDPCTGYDEATTRSYFLRAYRWAPFWHPVLRVVADAGRPAINRDCTLAITYGYMGQSLGSGKLQIMAQGLYGETLRKVRSLIQLSTQVELAWLIPSILLMAMYNFSVEEGSGNVHIEGLNQILQHCGPECFQQETLLQIYRSCRTLHACHGIVERRGTFLAKASWKTVPWKFAEKTTEDRLFDILLDIPGLVEDIDVFGVDVYSRLEIDLLIYKLHEWRLDWQSKNKDAILDVAGQFVDKFGQAPTLNDIMSQPMEFATLSQALEIFYYDAALVYLWMLRDLGSGSLNQIGNASSKDIAYICRVAREPLLPGQIRFRCQPAVEAFRITRFIRKQLIEGCWKGQFIPPAPFGMIYWALKDGSEEMQSHFAPILSESSVFNNGDGVFGGWRVAGNLRAGGISIAAVGPA</sequence>
<evidence type="ECO:0000313" key="2">
    <source>
        <dbReference type="Proteomes" id="UP000053831"/>
    </source>
</evidence>
<dbReference type="Proteomes" id="UP000053831">
    <property type="component" value="Unassembled WGS sequence"/>
</dbReference>